<feature type="active site" description="Charge relay system" evidence="5">
    <location>
        <position position="215"/>
    </location>
</feature>
<dbReference type="InterPro" id="IPR022398">
    <property type="entry name" value="Peptidase_S8_His-AS"/>
</dbReference>
<reference evidence="9" key="1">
    <citation type="journal article" date="2015" name="BMC Genomics">
        <title>Genome mining reveals unlocked bioactive potential of marine Gram-negative bacteria.</title>
        <authorList>
            <person name="Machado H."/>
            <person name="Sonnenschein E.C."/>
            <person name="Melchiorsen J."/>
            <person name="Gram L."/>
        </authorList>
    </citation>
    <scope>NUCLEOTIDE SEQUENCE</scope>
    <source>
        <strain evidence="9">S2052</strain>
    </source>
</reference>
<dbReference type="GO" id="GO:0004252">
    <property type="term" value="F:serine-type endopeptidase activity"/>
    <property type="evidence" value="ECO:0007669"/>
    <property type="project" value="UniProtKB-UniRule"/>
</dbReference>
<keyword evidence="2 5" id="KW-0645">Protease</keyword>
<dbReference type="PROSITE" id="PS00137">
    <property type="entry name" value="SUBTILASE_HIS"/>
    <property type="match status" value="1"/>
</dbReference>
<dbReference type="InterPro" id="IPR036852">
    <property type="entry name" value="Peptidase_S8/S53_dom_sf"/>
</dbReference>
<dbReference type="PANTHER" id="PTHR43399:SF4">
    <property type="entry name" value="CELL WALL-ASSOCIATED PROTEASE"/>
    <property type="match status" value="1"/>
</dbReference>
<feature type="region of interest" description="Disordered" evidence="6">
    <location>
        <begin position="337"/>
        <end position="430"/>
    </location>
</feature>
<evidence type="ECO:0000256" key="2">
    <source>
        <dbReference type="ARBA" id="ARBA00022670"/>
    </source>
</evidence>
<dbReference type="InterPro" id="IPR015500">
    <property type="entry name" value="Peptidase_S8_subtilisin-rel"/>
</dbReference>
<dbReference type="PROSITE" id="PS51892">
    <property type="entry name" value="SUBTILASE"/>
    <property type="match status" value="1"/>
</dbReference>
<comment type="caution">
    <text evidence="9">The sequence shown here is derived from an EMBL/GenBank/DDBJ whole genome shotgun (WGS) entry which is preliminary data.</text>
</comment>
<evidence type="ECO:0000256" key="3">
    <source>
        <dbReference type="ARBA" id="ARBA00022801"/>
    </source>
</evidence>
<dbReference type="PANTHER" id="PTHR43399">
    <property type="entry name" value="SUBTILISIN-RELATED"/>
    <property type="match status" value="1"/>
</dbReference>
<feature type="compositionally biased region" description="Polar residues" evidence="6">
    <location>
        <begin position="390"/>
        <end position="399"/>
    </location>
</feature>
<feature type="signal peptide" evidence="7">
    <location>
        <begin position="1"/>
        <end position="22"/>
    </location>
</feature>
<dbReference type="InterPro" id="IPR023828">
    <property type="entry name" value="Peptidase_S8_Ser-AS"/>
</dbReference>
<feature type="compositionally biased region" description="Basic and acidic residues" evidence="6">
    <location>
        <begin position="379"/>
        <end position="388"/>
    </location>
</feature>
<dbReference type="EMBL" id="JXXR01000002">
    <property type="protein sequence ID" value="KJY77124.1"/>
    <property type="molecule type" value="Genomic_DNA"/>
</dbReference>
<feature type="compositionally biased region" description="Polar residues" evidence="6">
    <location>
        <begin position="364"/>
        <end position="377"/>
    </location>
</feature>
<name>A0A837GA36_9VIBR</name>
<keyword evidence="7" id="KW-0732">Signal</keyword>
<evidence type="ECO:0000256" key="1">
    <source>
        <dbReference type="ARBA" id="ARBA00011073"/>
    </source>
</evidence>
<feature type="domain" description="Peptidase S8/S53" evidence="8">
    <location>
        <begin position="157"/>
        <end position="504"/>
    </location>
</feature>
<dbReference type="RefSeq" id="WP_045985119.1">
    <property type="nucleotide sequence ID" value="NZ_CP063052.1"/>
</dbReference>
<keyword evidence="3 5" id="KW-0378">Hydrolase</keyword>
<dbReference type="InterPro" id="IPR051048">
    <property type="entry name" value="Peptidase_S8/S53_subtilisin"/>
</dbReference>
<dbReference type="SUPFAM" id="SSF52743">
    <property type="entry name" value="Subtilisin-like"/>
    <property type="match status" value="1"/>
</dbReference>
<evidence type="ECO:0000256" key="4">
    <source>
        <dbReference type="ARBA" id="ARBA00022825"/>
    </source>
</evidence>
<feature type="active site" description="Charge relay system" evidence="5">
    <location>
        <position position="457"/>
    </location>
</feature>
<dbReference type="Pfam" id="PF00082">
    <property type="entry name" value="Peptidase_S8"/>
    <property type="match status" value="1"/>
</dbReference>
<proteinExistence type="inferred from homology"/>
<dbReference type="Gene3D" id="3.40.50.200">
    <property type="entry name" value="Peptidase S8/S53 domain"/>
    <property type="match status" value="1"/>
</dbReference>
<protein>
    <submittedName>
        <fullName evidence="9">Peptidase S8</fullName>
    </submittedName>
</protein>
<dbReference type="GO" id="GO:0006508">
    <property type="term" value="P:proteolysis"/>
    <property type="evidence" value="ECO:0007669"/>
    <property type="project" value="UniProtKB-KW"/>
</dbReference>
<organism evidence="9">
    <name type="scientific">Vibrio coralliilyticus</name>
    <dbReference type="NCBI Taxonomy" id="190893"/>
    <lineage>
        <taxon>Bacteria</taxon>
        <taxon>Pseudomonadati</taxon>
        <taxon>Pseudomonadota</taxon>
        <taxon>Gammaproteobacteria</taxon>
        <taxon>Vibrionales</taxon>
        <taxon>Vibrionaceae</taxon>
        <taxon>Vibrio</taxon>
    </lineage>
</organism>
<comment type="similarity">
    <text evidence="1 5">Belongs to the peptidase S8 family.</text>
</comment>
<evidence type="ECO:0000256" key="5">
    <source>
        <dbReference type="PROSITE-ProRule" id="PRU01240"/>
    </source>
</evidence>
<dbReference type="InterPro" id="IPR000209">
    <property type="entry name" value="Peptidase_S8/S53_dom"/>
</dbReference>
<dbReference type="PROSITE" id="PS00138">
    <property type="entry name" value="SUBTILASE_SER"/>
    <property type="match status" value="1"/>
</dbReference>
<evidence type="ECO:0000256" key="7">
    <source>
        <dbReference type="SAM" id="SignalP"/>
    </source>
</evidence>
<keyword evidence="4 5" id="KW-0720">Serine protease</keyword>
<gene>
    <name evidence="9" type="ORF">TW71_04715</name>
</gene>
<dbReference type="AlphaFoldDB" id="A0A837GA36"/>
<accession>A0A837GA36</accession>
<dbReference type="PRINTS" id="PR00723">
    <property type="entry name" value="SUBTILISIN"/>
</dbReference>
<feature type="active site" description="Charge relay system" evidence="5">
    <location>
        <position position="166"/>
    </location>
</feature>
<sequence length="650" mass="71971">MIKHTALLTAMLVAGYVAPTHAETAQVEVLAPQSWVVTGFVFKNDASENDIQNVESKLNHQATVLNHLKGFKNYTDHALLYTRYQAAGYTFLVGPFPSDFSYIKSFQKQNTSLGLIERIKAGEEELDINVESILLSRSETQPGDAYINSFWEHGITGTGYTAAVLDSGTDIEHPAFVDKNVLVMGSEGNNGEDYNWPMKREWLKTSGSRHLRSTHGTAVAGAMAGNSSISPHDGIAKDADVISGYAGSASDTLLPDGDGEFAQILRELKSANLTMSSLSYLANYDAVSLNYSFGNGRIITPVEQSSLNQWQTWSFWARYFDAVSYENDFILSKSAGNDGSKYPDGSSAETPQPYSISKPGDNYNGLTVANVDTTLTDGPTEKTTDRNQHSIRATSSRGPTTDGRRKPDIAAPGHDTRTAAPDPNAYTYEGPYKDRFVEDEYKEYDEDTITRLATGTSLASPHVAGAAVLVRQALEESNNRQYQKFSPLVKAVLINSADNNSRNVLSEDLPQYCDSNGNWCPSRGWGYMDLTQAYSEYENTKQFELRPWSRSKSYRVASKDKNFKATLVWEHKNFDDASKLLSVDMTLYNNNSKYEIQSDHSEGIHNVLQVQTKRRTDLCIQIEASESGVFSPYTMSLASNTWLIPVRSCD</sequence>
<feature type="chain" id="PRO_5043826196" evidence="7">
    <location>
        <begin position="23"/>
        <end position="650"/>
    </location>
</feature>
<evidence type="ECO:0000259" key="8">
    <source>
        <dbReference type="Pfam" id="PF00082"/>
    </source>
</evidence>
<evidence type="ECO:0000313" key="9">
    <source>
        <dbReference type="EMBL" id="KJY77124.1"/>
    </source>
</evidence>
<evidence type="ECO:0000256" key="6">
    <source>
        <dbReference type="SAM" id="MobiDB-lite"/>
    </source>
</evidence>